<feature type="transmembrane region" description="Helical" evidence="7">
    <location>
        <begin position="1082"/>
        <end position="1102"/>
    </location>
</feature>
<feature type="compositionally biased region" description="Basic residues" evidence="6">
    <location>
        <begin position="1542"/>
        <end position="1552"/>
    </location>
</feature>
<evidence type="ECO:0000256" key="5">
    <source>
        <dbReference type="ARBA" id="ARBA00023136"/>
    </source>
</evidence>
<dbReference type="STRING" id="1257118.L8HG64"/>
<dbReference type="OrthoDB" id="303066at2759"/>
<comment type="similarity">
    <text evidence="2">Belongs to the PIEZO (TC 1.A.75) family.</text>
</comment>
<feature type="domain" description="Piezo THU9 and anchor" evidence="10">
    <location>
        <begin position="2067"/>
        <end position="2294"/>
    </location>
</feature>
<feature type="region of interest" description="Disordered" evidence="6">
    <location>
        <begin position="544"/>
        <end position="619"/>
    </location>
</feature>
<dbReference type="InterPro" id="IPR056770">
    <property type="entry name" value="Piezo_THU9_anchor"/>
</dbReference>
<dbReference type="PANTHER" id="PTHR13167:SF25">
    <property type="entry name" value="PIEZO-TYPE MECHANOSENSITIVE ION CHANNEL COMPONENT"/>
    <property type="match status" value="1"/>
</dbReference>
<feature type="transmembrane region" description="Helical" evidence="7">
    <location>
        <begin position="2164"/>
        <end position="2184"/>
    </location>
</feature>
<dbReference type="GO" id="GO:0005261">
    <property type="term" value="F:monoatomic cation channel activity"/>
    <property type="evidence" value="ECO:0007669"/>
    <property type="project" value="TreeGrafter"/>
</dbReference>
<feature type="transmembrane region" description="Helical" evidence="7">
    <location>
        <begin position="704"/>
        <end position="722"/>
    </location>
</feature>
<dbReference type="Pfam" id="PF24874">
    <property type="entry name" value="Piezo_THU9_anchor"/>
    <property type="match status" value="1"/>
</dbReference>
<feature type="compositionally biased region" description="Polar residues" evidence="6">
    <location>
        <begin position="1482"/>
        <end position="1497"/>
    </location>
</feature>
<evidence type="ECO:0000313" key="12">
    <source>
        <dbReference type="Proteomes" id="UP000011083"/>
    </source>
</evidence>
<protein>
    <submittedName>
        <fullName evidence="11">Uncharacterized protein</fullName>
    </submittedName>
</protein>
<feature type="transmembrane region" description="Helical" evidence="7">
    <location>
        <begin position="2269"/>
        <end position="2295"/>
    </location>
</feature>
<feature type="transmembrane region" description="Helical" evidence="7">
    <location>
        <begin position="257"/>
        <end position="276"/>
    </location>
</feature>
<feature type="transmembrane region" description="Helical" evidence="7">
    <location>
        <begin position="174"/>
        <end position="192"/>
    </location>
</feature>
<dbReference type="EMBL" id="KB007857">
    <property type="protein sequence ID" value="ELR23436.1"/>
    <property type="molecule type" value="Genomic_DNA"/>
</dbReference>
<evidence type="ECO:0000313" key="11">
    <source>
        <dbReference type="EMBL" id="ELR23436.1"/>
    </source>
</evidence>
<dbReference type="GO" id="GO:0008381">
    <property type="term" value="F:mechanosensitive monoatomic ion channel activity"/>
    <property type="evidence" value="ECO:0007669"/>
    <property type="project" value="InterPro"/>
</dbReference>
<feature type="transmembrane region" description="Helical" evidence="7">
    <location>
        <begin position="986"/>
        <end position="1017"/>
    </location>
</feature>
<feature type="transmembrane region" description="Helical" evidence="7">
    <location>
        <begin position="742"/>
        <end position="761"/>
    </location>
</feature>
<gene>
    <name evidence="11" type="ORF">ACA1_070440</name>
</gene>
<dbReference type="GO" id="GO:0050982">
    <property type="term" value="P:detection of mechanical stimulus"/>
    <property type="evidence" value="ECO:0007669"/>
    <property type="project" value="TreeGrafter"/>
</dbReference>
<dbReference type="Pfam" id="PF23188">
    <property type="entry name" value="THU_Piezo1"/>
    <property type="match status" value="1"/>
</dbReference>
<evidence type="ECO:0000256" key="4">
    <source>
        <dbReference type="ARBA" id="ARBA00022989"/>
    </source>
</evidence>
<keyword evidence="12" id="KW-1185">Reference proteome</keyword>
<feature type="transmembrane region" description="Helical" evidence="7">
    <location>
        <begin position="430"/>
        <end position="452"/>
    </location>
</feature>
<evidence type="ECO:0000256" key="3">
    <source>
        <dbReference type="ARBA" id="ARBA00022692"/>
    </source>
</evidence>
<feature type="transmembrane region" description="Helical" evidence="7">
    <location>
        <begin position="397"/>
        <end position="424"/>
    </location>
</feature>
<accession>L8HG64</accession>
<feature type="transmembrane region" description="Helical" evidence="7">
    <location>
        <begin position="1187"/>
        <end position="1212"/>
    </location>
</feature>
<feature type="transmembrane region" description="Helical" evidence="7">
    <location>
        <begin position="1357"/>
        <end position="1377"/>
    </location>
</feature>
<keyword evidence="5 7" id="KW-0472">Membrane</keyword>
<feature type="compositionally biased region" description="Low complexity" evidence="6">
    <location>
        <begin position="1666"/>
        <end position="1676"/>
    </location>
</feature>
<dbReference type="GO" id="GO:0042391">
    <property type="term" value="P:regulation of membrane potential"/>
    <property type="evidence" value="ECO:0007669"/>
    <property type="project" value="TreeGrafter"/>
</dbReference>
<feature type="transmembrane region" description="Helical" evidence="7">
    <location>
        <begin position="1218"/>
        <end position="1237"/>
    </location>
</feature>
<feature type="domain" description="Piezo non-specific cation channel cap" evidence="8">
    <location>
        <begin position="2334"/>
        <end position="2632"/>
    </location>
</feature>
<organism evidence="11 12">
    <name type="scientific">Acanthamoeba castellanii (strain ATCC 30010 / Neff)</name>
    <dbReference type="NCBI Taxonomy" id="1257118"/>
    <lineage>
        <taxon>Eukaryota</taxon>
        <taxon>Amoebozoa</taxon>
        <taxon>Discosea</taxon>
        <taxon>Longamoebia</taxon>
        <taxon>Centramoebida</taxon>
        <taxon>Acanthamoebidae</taxon>
        <taxon>Acanthamoeba</taxon>
    </lineage>
</organism>
<dbReference type="Pfam" id="PF12166">
    <property type="entry name" value="Piezo_cap"/>
    <property type="match status" value="1"/>
</dbReference>
<feature type="region of interest" description="Disordered" evidence="6">
    <location>
        <begin position="1482"/>
        <end position="1556"/>
    </location>
</feature>
<evidence type="ECO:0000256" key="1">
    <source>
        <dbReference type="ARBA" id="ARBA00004141"/>
    </source>
</evidence>
<feature type="transmembrane region" description="Helical" evidence="7">
    <location>
        <begin position="232"/>
        <end position="250"/>
    </location>
</feature>
<evidence type="ECO:0000259" key="8">
    <source>
        <dbReference type="Pfam" id="PF12166"/>
    </source>
</evidence>
<feature type="transmembrane region" description="Helical" evidence="7">
    <location>
        <begin position="1317"/>
        <end position="1345"/>
    </location>
</feature>
<evidence type="ECO:0000256" key="7">
    <source>
        <dbReference type="SAM" id="Phobius"/>
    </source>
</evidence>
<feature type="compositionally biased region" description="Acidic residues" evidence="6">
    <location>
        <begin position="1677"/>
        <end position="1687"/>
    </location>
</feature>
<feature type="transmembrane region" description="Helical" evidence="7">
    <location>
        <begin position="1037"/>
        <end position="1061"/>
    </location>
</feature>
<proteinExistence type="inferred from homology"/>
<feature type="transmembrane region" description="Helical" evidence="7">
    <location>
        <begin position="101"/>
        <end position="125"/>
    </location>
</feature>
<dbReference type="GO" id="GO:0016020">
    <property type="term" value="C:membrane"/>
    <property type="evidence" value="ECO:0007669"/>
    <property type="project" value="UniProtKB-SubCell"/>
</dbReference>
<feature type="transmembrane region" description="Helical" evidence="7">
    <location>
        <begin position="866"/>
        <end position="884"/>
    </location>
</feature>
<dbReference type="SMR" id="L8HG64"/>
<feature type="compositionally biased region" description="Low complexity" evidence="6">
    <location>
        <begin position="1532"/>
        <end position="1541"/>
    </location>
</feature>
<feature type="region of interest" description="Disordered" evidence="6">
    <location>
        <begin position="1"/>
        <end position="23"/>
    </location>
</feature>
<dbReference type="RefSeq" id="XP_004352964.1">
    <property type="nucleotide sequence ID" value="XM_004352912.1"/>
</dbReference>
<keyword evidence="4 7" id="KW-1133">Transmembrane helix</keyword>
<feature type="transmembrane region" description="Helical" evidence="7">
    <location>
        <begin position="802"/>
        <end position="830"/>
    </location>
</feature>
<dbReference type="GeneID" id="14924413"/>
<feature type="transmembrane region" description="Helical" evidence="7">
    <location>
        <begin position="204"/>
        <end position="226"/>
    </location>
</feature>
<dbReference type="GO" id="GO:0071260">
    <property type="term" value="P:cellular response to mechanical stimulus"/>
    <property type="evidence" value="ECO:0007669"/>
    <property type="project" value="TreeGrafter"/>
</dbReference>
<feature type="compositionally biased region" description="Acidic residues" evidence="6">
    <location>
        <begin position="1639"/>
        <end position="1648"/>
    </location>
</feature>
<name>L8HG64_ACACF</name>
<feature type="transmembrane region" description="Helical" evidence="7">
    <location>
        <begin position="836"/>
        <end position="854"/>
    </location>
</feature>
<keyword evidence="3 7" id="KW-0812">Transmembrane</keyword>
<feature type="transmembrane region" description="Helical" evidence="7">
    <location>
        <begin position="1258"/>
        <end position="1276"/>
    </location>
</feature>
<feature type="compositionally biased region" description="Low complexity" evidence="6">
    <location>
        <begin position="1649"/>
        <end position="1658"/>
    </location>
</feature>
<feature type="transmembrane region" description="Helical" evidence="7">
    <location>
        <begin position="2139"/>
        <end position="2158"/>
    </location>
</feature>
<dbReference type="OMA" id="ENIWHSA"/>
<feature type="transmembrane region" description="Helical" evidence="7">
    <location>
        <begin position="2112"/>
        <end position="2132"/>
    </location>
</feature>
<dbReference type="PANTHER" id="PTHR13167">
    <property type="entry name" value="PIEZO-TYPE MECHANOSENSITIVE ION CHANNEL COMPONENT"/>
    <property type="match status" value="1"/>
</dbReference>
<feature type="compositionally biased region" description="Basic and acidic residues" evidence="6">
    <location>
        <begin position="558"/>
        <end position="583"/>
    </location>
</feature>
<evidence type="ECO:0000256" key="2">
    <source>
        <dbReference type="ARBA" id="ARBA00007821"/>
    </source>
</evidence>
<feature type="transmembrane region" description="Helical" evidence="7">
    <location>
        <begin position="1871"/>
        <end position="1894"/>
    </location>
</feature>
<feature type="compositionally biased region" description="Polar residues" evidence="6">
    <location>
        <begin position="1690"/>
        <end position="1703"/>
    </location>
</feature>
<feature type="region of interest" description="Disordered" evidence="6">
    <location>
        <begin position="1631"/>
        <end position="1703"/>
    </location>
</feature>
<evidence type="ECO:0000259" key="9">
    <source>
        <dbReference type="Pfam" id="PF23188"/>
    </source>
</evidence>
<dbReference type="InterPro" id="IPR027272">
    <property type="entry name" value="Piezo"/>
</dbReference>
<sequence>MERVEPRSPGPGGAEEDGAAPHPPRPPWLSAPWLIDTLLGSIALPLALALGGAVRTSMVSGAYLLACALLLACAEHSLSTVRPTDPLMDVSDGRAERVCSWIVRVVCLVSGFAVLGHAVFLSMWLEEGDGEDGWLRQYGWVEELLHYAGTNAFASWQRVDYVKDHIILNNIRQIAPDPIVFLLSLTVLLRAWTRRPTTQPTEELVWPLHYYCYPTFLVAAVVGLSVPSVLGLPYLFFYVLGLLGLAYSASLPRLFQALWPALLLLSMSHLGIIYAYQFRYIRDHTPTHLTNLLGLYHWEQLTNWSDLGTSLWQAVVGLAALIVCRYSRARSLYKARKQMQHLASGEEVPAPQPSITASTSMLAVFSRRGRGRGRGAEKEHTTRIVAKWLAQHGWRGLLAAMLFVSVANVNLFSLVILVLAMAGALLPPRYVVFGTLPTLLYVIAVSSAQYVWNIPFDFPQARSLSGMGLVEYELPFVRIGLQWALALGLAVYWRLFTLYRKWAMVGVMKKQAYYSWFVGRPGPGGLLQHLPSVEETAALLAAESGSEPNYGASSSAPSRKESRVPRFADDVVGHGGDEEQNERAHRHTGLTDDDDDDYNREPPMHGRGNGAESASFMDEPADGRKHLRDKAAEFWHVVKLVTATVKQSMLALLNLVWQILLHESHKFALCGLWICSLMEVSVFNGGYMAIFIVFVLWQKLATRFWVLLVLYCQAVLLALYVWQLPWLPEDSSLTSLIGFQHFPNVWAGFGWHMAILGFSVAQNELNKVSTRGFLFKKPTPDQLRKYGDGTLRGLRTHLNRHVYTLIVFGYTMVVRYFLSFSYLGILLLALLTPANMINVLYVTFIFACIIVHFQTKAPGRVYVRRMWPFLVFFAGGALACRYLYQFDDLAEIIDDVYPDDFLPLGLKDLGFEQYPTKLFVALLPNAIVLVLSVFQLRMFNGEHWTKTLGSLIGEENEREEGVKVLAWWEGLVAGVRRLVMLHGRSAAVWVLAIIGCTFVTVIRSGFLVLAVVSLIFIKWGARCRSDSLSWTATVYHVVTFVSLIYSQAVVLAQLVFFFPSFDDVSGGNPSWFGFDRAHEDGQIGGVISGLSAMVVVLIARYGQSWLAQWYSVAALSHNDEESGEDMSELTLFPVDKETVQHGRRLRFAVVWNYAKWYASHAFALHGQHLFGFMLLVVAFVRNDAVSWFYLVLLAASMVFPFSTLVVALPVFVTVQASIIFAQYASLLGFPPFMDIVWPPDLLAEEVTTWLGLDRPYPEMLLLDFMLLWLAVLLLYVPSHIHPFPEAHPPLRYDFTLKPRSWNDELKFQVLQYSSRGILVVVMVVGLVHTDLLSAGYLIFSLALLYHGGTLLLKQNAWWWWLRAYNLLVLAALAFYSLPWLPQDDDPQGYAKVIGFEKMEVGELSAWSDLVIFCLLSVQGYIFDLDDMNLVVDYLLIREGWERAEDEVRQEELQKALDLLRKEQTARKTRLAHLKQTRLRSQLTSALQSEGASPIDSQAPSPRPESPRGPRSGASPRKGKEKEFEESGGGDGKLAPQATAARRPTRPSPKKKAAAPQENLWKKIKGWYAAAKRMLVPLFREYSAAAMERTVVLLEWLAEKHLEKDVHAKLKERGLDETILFANDYRHHLRRQDSAAAGAEGEEASDSDDSSSSSAADDGSSSEDESSTSSASSSCDSSDSECASEDEAVPPTSTSASQTETEISAQSEELLAGAAKAGVTFDSSADAAEDFPDDDDTSAVVHNSARWWRQQLGRAYNSWVKWVSTNTNIICYLALVVNHAAYASVLSVVYPVSLFIYAALAAPRPTKTYWRLVLAYSSVVVCVKFLFQLSFLCVCYTASGEEYAVQPTCELETCRFEQTYDTQLGLTYVIGIYKVTGFFLKGSLWDVVLILAVLWHRHQMKMKARHLPSPIVIVVIFIVIVVVVVWSDNAACLVTQGYWDLAVDLKQEFKGLQKSRKQWMGWLSLERQTHAHHRLPTLPPHLLGSSSMLPITGIRGSRILSSRHSTLLLPVDLKHTLPPDAPQGGVHIQEWKEALREGATWAVDKAKGAWNGVMLYYRCLFSKFSPNKDFYTSMLFIQFLSFLYLILFQQDFTGVETSSLLDIFMQSRIPSKYVWLLVGQFLLIIVERIIYLLKSTRAKLVLHYALVVLYHWGLCFQLPSSNGRSFASSPLLLMFYLLQCLYLYLSSLQLRALTNSKDPSKIRYWLFMAYRAIPFGYELSTILNWTIHRTALDFFEWLKVEDLYADLFEIKCRNADRERSGRKPGDAQPLWIKLLIGMGLFFILCLVIWFPLLLLASDTPGNSVNQVHQSTITVGIEGWEPFYRSYQATNVSFATNAQFARLRGLFPFILNDEQPTTQLISFQPYSEVYWWITAESLETLLFSLQSDHRVELSFTYSFTRDQPASSPTTSGRVVRALTPELKAQLYSMLATNATGSWNVTIPKAFPRAYRLPLSEAVSIPSPNQYVGLQLTLYRKLLTQKVQTPTGEMEVDSLVLAWRARQVQPSSNLHAMATRPDVSSSETDEPLFSEEGPQVVSLSTMVPTDSLTRKVMATGIIGLYITVVLSVGRFLRMSLSRLVPKIRYEDLPNVEFIISLCEDLFIARQFDNLLLEEELYWELIELYRDPSLILEVTGRRPVLFKHTKHD</sequence>
<feature type="transmembrane region" description="Helical" evidence="7">
    <location>
        <begin position="2549"/>
        <end position="2569"/>
    </location>
</feature>
<dbReference type="InterPro" id="IPR031334">
    <property type="entry name" value="Piezo_cap_dom"/>
</dbReference>
<feature type="domain" description="Piezo transmembrane helical unit" evidence="9">
    <location>
        <begin position="1765"/>
        <end position="1901"/>
    </location>
</feature>
<feature type="transmembrane region" description="Helical" evidence="7">
    <location>
        <begin position="918"/>
        <end position="936"/>
    </location>
</feature>
<dbReference type="InterPro" id="IPR056768">
    <property type="entry name" value="THU_Piezo"/>
</dbReference>
<dbReference type="KEGG" id="acan:ACA1_070440"/>
<feature type="transmembrane region" description="Helical" evidence="7">
    <location>
        <begin position="634"/>
        <end position="659"/>
    </location>
</feature>
<feature type="transmembrane region" description="Helical" evidence="7">
    <location>
        <begin position="1906"/>
        <end position="1925"/>
    </location>
</feature>
<dbReference type="Proteomes" id="UP000011083">
    <property type="component" value="Unassembled WGS sequence"/>
</dbReference>
<feature type="transmembrane region" description="Helical" evidence="7">
    <location>
        <begin position="1157"/>
        <end position="1180"/>
    </location>
</feature>
<feature type="transmembrane region" description="Helical" evidence="7">
    <location>
        <begin position="33"/>
        <end position="54"/>
    </location>
</feature>
<dbReference type="VEuPathDB" id="AmoebaDB:ACA1_070440"/>
<feature type="transmembrane region" description="Helical" evidence="7">
    <location>
        <begin position="1779"/>
        <end position="1799"/>
    </location>
</feature>
<evidence type="ECO:0000259" key="10">
    <source>
        <dbReference type="Pfam" id="PF24874"/>
    </source>
</evidence>
<feature type="transmembrane region" description="Helical" evidence="7">
    <location>
        <begin position="671"/>
        <end position="697"/>
    </location>
</feature>
<feature type="transmembrane region" description="Helical" evidence="7">
    <location>
        <begin position="1811"/>
        <end position="1838"/>
    </location>
</feature>
<comment type="subcellular location">
    <subcellularLocation>
        <location evidence="1">Membrane</location>
        <topology evidence="1">Multi-pass membrane protein</topology>
    </subcellularLocation>
</comment>
<evidence type="ECO:0000256" key="6">
    <source>
        <dbReference type="SAM" id="MobiDB-lite"/>
    </source>
</evidence>
<reference evidence="11 12" key="1">
    <citation type="journal article" date="2013" name="Genome Biol.">
        <title>Genome of Acanthamoeba castellanii highlights extensive lateral gene transfer and early evolution of tyrosine kinase signaling.</title>
        <authorList>
            <person name="Clarke M."/>
            <person name="Lohan A.J."/>
            <person name="Liu B."/>
            <person name="Lagkouvardos I."/>
            <person name="Roy S."/>
            <person name="Zafar N."/>
            <person name="Bertelli C."/>
            <person name="Schilde C."/>
            <person name="Kianianmomeni A."/>
            <person name="Burglin T.R."/>
            <person name="Frech C."/>
            <person name="Turcotte B."/>
            <person name="Kopec K.O."/>
            <person name="Synnott J.M."/>
            <person name="Choo C."/>
            <person name="Paponov I."/>
            <person name="Finkler A."/>
            <person name="Soon Heng Tan C."/>
            <person name="Hutchins A.P."/>
            <person name="Weinmeier T."/>
            <person name="Rattei T."/>
            <person name="Chu J.S."/>
            <person name="Gimenez G."/>
            <person name="Irimia M."/>
            <person name="Rigden D.J."/>
            <person name="Fitzpatrick D.A."/>
            <person name="Lorenzo-Morales J."/>
            <person name="Bateman A."/>
            <person name="Chiu C.H."/>
            <person name="Tang P."/>
            <person name="Hegemann P."/>
            <person name="Fromm H."/>
            <person name="Raoult D."/>
            <person name="Greub G."/>
            <person name="Miranda-Saavedra D."/>
            <person name="Chen N."/>
            <person name="Nash P."/>
            <person name="Ginger M.L."/>
            <person name="Horn M."/>
            <person name="Schaap P."/>
            <person name="Caler L."/>
            <person name="Loftus B."/>
        </authorList>
    </citation>
    <scope>NUCLEOTIDE SEQUENCE [LARGE SCALE GENOMIC DNA]</scope>
    <source>
        <strain evidence="11 12">Neff</strain>
    </source>
</reference>